<evidence type="ECO:0000313" key="1">
    <source>
        <dbReference type="EMBL" id="KKM79325.1"/>
    </source>
</evidence>
<proteinExistence type="predicted"/>
<organism evidence="1">
    <name type="scientific">marine sediment metagenome</name>
    <dbReference type="NCBI Taxonomy" id="412755"/>
    <lineage>
        <taxon>unclassified sequences</taxon>
        <taxon>metagenomes</taxon>
        <taxon>ecological metagenomes</taxon>
    </lineage>
</organism>
<reference evidence="1" key="1">
    <citation type="journal article" date="2015" name="Nature">
        <title>Complex archaea that bridge the gap between prokaryotes and eukaryotes.</title>
        <authorList>
            <person name="Spang A."/>
            <person name="Saw J.H."/>
            <person name="Jorgensen S.L."/>
            <person name="Zaremba-Niedzwiedzka K."/>
            <person name="Martijn J."/>
            <person name="Lind A.E."/>
            <person name="van Eijk R."/>
            <person name="Schleper C."/>
            <person name="Guy L."/>
            <person name="Ettema T.J."/>
        </authorList>
    </citation>
    <scope>NUCLEOTIDE SEQUENCE</scope>
</reference>
<dbReference type="EMBL" id="LAZR01008350">
    <property type="protein sequence ID" value="KKM79325.1"/>
    <property type="molecule type" value="Genomic_DNA"/>
</dbReference>
<sequence length="60" mass="6854">MAKIKKVYKYGTGEEIPEGAVYLSTQVETKTEHQQGGKGSAVSFTMNKWVWHYFLVEVEN</sequence>
<name>A0A0F9MRQ1_9ZZZZ</name>
<gene>
    <name evidence="1" type="ORF">LCGC14_1351180</name>
</gene>
<protein>
    <submittedName>
        <fullName evidence="1">Uncharacterized protein</fullName>
    </submittedName>
</protein>
<dbReference type="AlphaFoldDB" id="A0A0F9MRQ1"/>
<comment type="caution">
    <text evidence="1">The sequence shown here is derived from an EMBL/GenBank/DDBJ whole genome shotgun (WGS) entry which is preliminary data.</text>
</comment>
<accession>A0A0F9MRQ1</accession>